<accession>A0A1H2CVV4</accession>
<evidence type="ECO:0000313" key="2">
    <source>
        <dbReference type="EMBL" id="SDT74156.1"/>
    </source>
</evidence>
<dbReference type="PANTHER" id="PTHR35400">
    <property type="entry name" value="SLR1083 PROTEIN"/>
    <property type="match status" value="1"/>
</dbReference>
<dbReference type="STRING" id="113562.SAMN04489716_6895"/>
<keyword evidence="3" id="KW-1185">Reference proteome</keyword>
<keyword evidence="2" id="KW-0378">Hydrolase</keyword>
<dbReference type="Pfam" id="PF05685">
    <property type="entry name" value="Uma2"/>
    <property type="match status" value="1"/>
</dbReference>
<feature type="domain" description="Putative restriction endonuclease" evidence="1">
    <location>
        <begin position="25"/>
        <end position="166"/>
    </location>
</feature>
<dbReference type="EMBL" id="LT629758">
    <property type="protein sequence ID" value="SDT74156.1"/>
    <property type="molecule type" value="Genomic_DNA"/>
</dbReference>
<organism evidence="2 3">
    <name type="scientific">Actinoplanes derwentensis</name>
    <dbReference type="NCBI Taxonomy" id="113562"/>
    <lineage>
        <taxon>Bacteria</taxon>
        <taxon>Bacillati</taxon>
        <taxon>Actinomycetota</taxon>
        <taxon>Actinomycetes</taxon>
        <taxon>Micromonosporales</taxon>
        <taxon>Micromonosporaceae</taxon>
        <taxon>Actinoplanes</taxon>
    </lineage>
</organism>
<dbReference type="GO" id="GO:0004519">
    <property type="term" value="F:endonuclease activity"/>
    <property type="evidence" value="ECO:0007669"/>
    <property type="project" value="UniProtKB-KW"/>
</dbReference>
<dbReference type="InterPro" id="IPR012296">
    <property type="entry name" value="Nuclease_put_TT1808"/>
</dbReference>
<dbReference type="SUPFAM" id="SSF52980">
    <property type="entry name" value="Restriction endonuclease-like"/>
    <property type="match status" value="1"/>
</dbReference>
<dbReference type="Gene3D" id="3.90.1570.10">
    <property type="entry name" value="tt1808, chain A"/>
    <property type="match status" value="1"/>
</dbReference>
<name>A0A1H2CVV4_9ACTN</name>
<dbReference type="OrthoDB" id="196625at2"/>
<dbReference type="AlphaFoldDB" id="A0A1H2CVV4"/>
<protein>
    <submittedName>
        <fullName evidence="2">Putative restriction endonuclease</fullName>
    </submittedName>
</protein>
<keyword evidence="2" id="KW-0540">Nuclease</keyword>
<evidence type="ECO:0000259" key="1">
    <source>
        <dbReference type="Pfam" id="PF05685"/>
    </source>
</evidence>
<dbReference type="Proteomes" id="UP000198688">
    <property type="component" value="Chromosome I"/>
</dbReference>
<dbReference type="PANTHER" id="PTHR35400:SF3">
    <property type="entry name" value="SLL1072 PROTEIN"/>
    <property type="match status" value="1"/>
</dbReference>
<proteinExistence type="predicted"/>
<reference evidence="2 3" key="1">
    <citation type="submission" date="2016-10" db="EMBL/GenBank/DDBJ databases">
        <authorList>
            <person name="de Groot N.N."/>
        </authorList>
    </citation>
    <scope>NUCLEOTIDE SEQUENCE [LARGE SCALE GENOMIC DNA]</scope>
    <source>
        <strain evidence="2 3">DSM 43941</strain>
    </source>
</reference>
<keyword evidence="2" id="KW-0255">Endonuclease</keyword>
<dbReference type="CDD" id="cd06260">
    <property type="entry name" value="DUF820-like"/>
    <property type="match status" value="1"/>
</dbReference>
<dbReference type="InterPro" id="IPR008538">
    <property type="entry name" value="Uma2"/>
</dbReference>
<evidence type="ECO:0000313" key="3">
    <source>
        <dbReference type="Proteomes" id="UP000198688"/>
    </source>
</evidence>
<dbReference type="RefSeq" id="WP_092550657.1">
    <property type="nucleotide sequence ID" value="NZ_BOMJ01000003.1"/>
</dbReference>
<dbReference type="InterPro" id="IPR011335">
    <property type="entry name" value="Restrct_endonuc-II-like"/>
</dbReference>
<sequence>MSAENVGKHMPARVGLHDLALMAEADEHHRYELSAEGVLTVSPLPPPSHAMLVSRLFAWLTANGHTADQVVAHCGIDVAGAGRVPDLTVWATGHPPRASRSPYADVEGLLLVVEVVADDSVTTDWVVKHHEYATAGIPRYWLVERDRETTVHQHRLHRDRYAVDVAGGQPLTRLLTSNLTF</sequence>
<gene>
    <name evidence="2" type="ORF">SAMN04489716_6895</name>
</gene>